<dbReference type="AlphaFoldDB" id="X0WNT8"/>
<name>X0WNT8_9ZZZZ</name>
<dbReference type="EMBL" id="BARS01040155">
    <property type="protein sequence ID" value="GAG32634.1"/>
    <property type="molecule type" value="Genomic_DNA"/>
</dbReference>
<proteinExistence type="predicted"/>
<evidence type="ECO:0008006" key="2">
    <source>
        <dbReference type="Google" id="ProtNLM"/>
    </source>
</evidence>
<evidence type="ECO:0000313" key="1">
    <source>
        <dbReference type="EMBL" id="GAG32634.1"/>
    </source>
</evidence>
<accession>X0WNT8</accession>
<comment type="caution">
    <text evidence="1">The sequence shown here is derived from an EMBL/GenBank/DDBJ whole genome shotgun (WGS) entry which is preliminary data.</text>
</comment>
<reference evidence="1" key="1">
    <citation type="journal article" date="2014" name="Front. Microbiol.">
        <title>High frequency of phylogenetically diverse reductive dehalogenase-homologous genes in deep subseafloor sedimentary metagenomes.</title>
        <authorList>
            <person name="Kawai M."/>
            <person name="Futagami T."/>
            <person name="Toyoda A."/>
            <person name="Takaki Y."/>
            <person name="Nishi S."/>
            <person name="Hori S."/>
            <person name="Arai W."/>
            <person name="Tsubouchi T."/>
            <person name="Morono Y."/>
            <person name="Uchiyama I."/>
            <person name="Ito T."/>
            <person name="Fujiyama A."/>
            <person name="Inagaki F."/>
            <person name="Takami H."/>
        </authorList>
    </citation>
    <scope>NUCLEOTIDE SEQUENCE</scope>
    <source>
        <strain evidence="1">Expedition CK06-06</strain>
    </source>
</reference>
<gene>
    <name evidence="1" type="ORF">S01H1_61256</name>
</gene>
<organism evidence="1">
    <name type="scientific">marine sediment metagenome</name>
    <dbReference type="NCBI Taxonomy" id="412755"/>
    <lineage>
        <taxon>unclassified sequences</taxon>
        <taxon>metagenomes</taxon>
        <taxon>ecological metagenomes</taxon>
    </lineage>
</organism>
<protein>
    <recommendedName>
        <fullName evidence="2">VRR-NUC domain-containing protein</fullName>
    </recommendedName>
</protein>
<sequence>MNRFARKVDNNQSEIIDALTFAGCNVTDMHSAGDGFTDLFVTRAGVHYILEIKGRYGKLTKPQELFHAKHKPVHTVRTPEEALKAVGL</sequence>